<reference evidence="1" key="1">
    <citation type="submission" date="2022-08" db="EMBL/GenBank/DDBJ databases">
        <title>Genome Sequence of Lecanicillium fungicola.</title>
        <authorList>
            <person name="Buettner E."/>
        </authorList>
    </citation>
    <scope>NUCLEOTIDE SEQUENCE</scope>
    <source>
        <strain evidence="1">Babe33</strain>
    </source>
</reference>
<protein>
    <submittedName>
        <fullName evidence="1">Uncharacterized protein</fullName>
    </submittedName>
</protein>
<accession>A0ACC1MRZ7</accession>
<dbReference type="EMBL" id="JANJQO010001667">
    <property type="protein sequence ID" value="KAJ2969800.1"/>
    <property type="molecule type" value="Genomic_DNA"/>
</dbReference>
<keyword evidence="2" id="KW-1185">Reference proteome</keyword>
<dbReference type="Proteomes" id="UP001143910">
    <property type="component" value="Unassembled WGS sequence"/>
</dbReference>
<sequence>MRIHIDESQRSVTMKSAIVVDGTSFALNGRNVSYRFHVDRASGDLVSDHFGRLVSETFAIEPVGRQGGWSTSAGVRREFPDLGRGDFRTPAFRVRTAAGGTVTALKYHSHDIRLGKTELEGLPSTIAGDSQDAATVIIHLLDAHSQIAADLTYTVFPEHDAIVRSVKLFNGGTENITVEKLTSMSVDLPHQDYDMIGLRGEWSREFSKSRRSVDYGSQGFGSTAGYSSHMHNPFLALAPPTTSESHGEAWGFSLLYSGSFRAEVEKNPQGLVRTQIGLHDAQLSWPLLPGESLLSPECVAVYSDTGLGGMSRRLHKLYHRHLIRSTFEDPAARPWNG</sequence>
<name>A0ACC1MRZ7_9HYPO</name>
<evidence type="ECO:0000313" key="2">
    <source>
        <dbReference type="Proteomes" id="UP001143910"/>
    </source>
</evidence>
<gene>
    <name evidence="1" type="ORF">NQ176_g8483</name>
</gene>
<evidence type="ECO:0000313" key="1">
    <source>
        <dbReference type="EMBL" id="KAJ2969800.1"/>
    </source>
</evidence>
<comment type="caution">
    <text evidence="1">The sequence shown here is derived from an EMBL/GenBank/DDBJ whole genome shotgun (WGS) entry which is preliminary data.</text>
</comment>
<organism evidence="1 2">
    <name type="scientific">Zarea fungicola</name>
    <dbReference type="NCBI Taxonomy" id="93591"/>
    <lineage>
        <taxon>Eukaryota</taxon>
        <taxon>Fungi</taxon>
        <taxon>Dikarya</taxon>
        <taxon>Ascomycota</taxon>
        <taxon>Pezizomycotina</taxon>
        <taxon>Sordariomycetes</taxon>
        <taxon>Hypocreomycetidae</taxon>
        <taxon>Hypocreales</taxon>
        <taxon>Cordycipitaceae</taxon>
        <taxon>Zarea</taxon>
    </lineage>
</organism>
<proteinExistence type="predicted"/>